<proteinExistence type="inferred from homology"/>
<evidence type="ECO:0000256" key="5">
    <source>
        <dbReference type="ARBA" id="ARBA00022692"/>
    </source>
</evidence>
<feature type="transmembrane region" description="Helical" evidence="8">
    <location>
        <begin position="154"/>
        <end position="177"/>
    </location>
</feature>
<dbReference type="CDD" id="cd17320">
    <property type="entry name" value="MFS_MdfA_MDR_like"/>
    <property type="match status" value="1"/>
</dbReference>
<evidence type="ECO:0000256" key="4">
    <source>
        <dbReference type="ARBA" id="ARBA00022475"/>
    </source>
</evidence>
<dbReference type="SUPFAM" id="SSF103473">
    <property type="entry name" value="MFS general substrate transporter"/>
    <property type="match status" value="1"/>
</dbReference>
<feature type="transmembrane region" description="Helical" evidence="8">
    <location>
        <begin position="96"/>
        <end position="119"/>
    </location>
</feature>
<feature type="transmembrane region" description="Helical" evidence="8">
    <location>
        <begin position="322"/>
        <end position="342"/>
    </location>
</feature>
<dbReference type="Pfam" id="PF07690">
    <property type="entry name" value="MFS_1"/>
    <property type="match status" value="1"/>
</dbReference>
<evidence type="ECO:0000259" key="9">
    <source>
        <dbReference type="PROSITE" id="PS50850"/>
    </source>
</evidence>
<keyword evidence="8" id="KW-0997">Cell inner membrane</keyword>
<sequence>MNKFEQAEDIVTARPDLPALSIPLSFVEFVGLTAALMALTALSIDIMLPALPEIGSALGVDNQNDRQLVVILYMAGFAAGQLIYGPLSDRFGRRPVLLAGLGIFVAGTVAALVSQSFYWLLAARIVQGLGAASPRVIAMAIVRDLYSGRQMARVMSFTMMVFIIIPVFAPSIGQGLIHIGDWYWTFYALLAIGLGLTVWAGWRLPETAASARGSEEPLALGQSFKMAILDPQTAAYGIAIGFMFGCLVSYIASAQQLFVDVFHMGTMFPLLFGAVASTIAIASFTNARLVGRLGMRCVSHIALVGFLIASLCLAVASELGVATLPVFVILIATTFFLFGLVAPNFNALAMENQGHNAGMASSVVGSLSTSIGAVAGGLIGHAFDGSVLPLSLGFAGCSLIAFLIVLWAEGPAGLFGRNRPN</sequence>
<feature type="transmembrane region" description="Helical" evidence="8">
    <location>
        <begin position="24"/>
        <end position="48"/>
    </location>
</feature>
<feature type="transmembrane region" description="Helical" evidence="8">
    <location>
        <begin position="125"/>
        <end position="142"/>
    </location>
</feature>
<feature type="domain" description="Major facilitator superfamily (MFS) profile" evidence="9">
    <location>
        <begin position="29"/>
        <end position="413"/>
    </location>
</feature>
<keyword evidence="11" id="KW-1185">Reference proteome</keyword>
<dbReference type="GO" id="GO:0042910">
    <property type="term" value="F:xenobiotic transmembrane transporter activity"/>
    <property type="evidence" value="ECO:0007669"/>
    <property type="project" value="InterPro"/>
</dbReference>
<evidence type="ECO:0000256" key="2">
    <source>
        <dbReference type="ARBA" id="ARBA00006236"/>
    </source>
</evidence>
<dbReference type="InterPro" id="IPR020846">
    <property type="entry name" value="MFS_dom"/>
</dbReference>
<dbReference type="EMBL" id="LN829119">
    <property type="protein sequence ID" value="CPR22290.1"/>
    <property type="molecule type" value="Genomic_DNA"/>
</dbReference>
<protein>
    <recommendedName>
        <fullName evidence="8">Bcr/CflA family efflux transporter</fullName>
    </recommendedName>
</protein>
<accession>A0A0D6JKV5</accession>
<dbReference type="PROSITE" id="PS50850">
    <property type="entry name" value="MFS"/>
    <property type="match status" value="1"/>
</dbReference>
<evidence type="ECO:0000256" key="7">
    <source>
        <dbReference type="ARBA" id="ARBA00023136"/>
    </source>
</evidence>
<evidence type="ECO:0000313" key="11">
    <source>
        <dbReference type="Proteomes" id="UP000033187"/>
    </source>
</evidence>
<keyword evidence="5 8" id="KW-0812">Transmembrane</keyword>
<dbReference type="KEGG" id="fiy:BN1229_v1_3723"/>
<comment type="similarity">
    <text evidence="2 8">Belongs to the major facilitator superfamily. Bcr/CmlA family.</text>
</comment>
<feature type="transmembrane region" description="Helical" evidence="8">
    <location>
        <begin position="233"/>
        <end position="252"/>
    </location>
</feature>
<keyword evidence="4" id="KW-1003">Cell membrane</keyword>
<name>A0A0D6JKV5_9HYPH</name>
<feature type="transmembrane region" description="Helical" evidence="8">
    <location>
        <begin position="183"/>
        <end position="202"/>
    </location>
</feature>
<feature type="transmembrane region" description="Helical" evidence="8">
    <location>
        <begin position="363"/>
        <end position="383"/>
    </location>
</feature>
<evidence type="ECO:0000256" key="3">
    <source>
        <dbReference type="ARBA" id="ARBA00022448"/>
    </source>
</evidence>
<evidence type="ECO:0000313" key="10">
    <source>
        <dbReference type="EMBL" id="CPR22290.1"/>
    </source>
</evidence>
<dbReference type="Proteomes" id="UP000033187">
    <property type="component" value="Chromosome 1"/>
</dbReference>
<keyword evidence="3 8" id="KW-0813">Transport</keyword>
<dbReference type="InterPro" id="IPR011701">
    <property type="entry name" value="MFS"/>
</dbReference>
<feature type="transmembrane region" description="Helical" evidence="8">
    <location>
        <begin position="68"/>
        <end position="84"/>
    </location>
</feature>
<keyword evidence="7 8" id="KW-0472">Membrane</keyword>
<dbReference type="Gene3D" id="1.20.1720.10">
    <property type="entry name" value="Multidrug resistance protein D"/>
    <property type="match status" value="1"/>
</dbReference>
<dbReference type="PANTHER" id="PTHR23502:SF132">
    <property type="entry name" value="POLYAMINE TRANSPORTER 2-RELATED"/>
    <property type="match status" value="1"/>
</dbReference>
<dbReference type="InterPro" id="IPR036259">
    <property type="entry name" value="MFS_trans_sf"/>
</dbReference>
<keyword evidence="6 8" id="KW-1133">Transmembrane helix</keyword>
<dbReference type="KEGG" id="fil:BN1229_v1_3731"/>
<dbReference type="InterPro" id="IPR004812">
    <property type="entry name" value="Efflux_drug-R_Bcr/CmlA"/>
</dbReference>
<feature type="transmembrane region" description="Helical" evidence="8">
    <location>
        <begin position="389"/>
        <end position="408"/>
    </location>
</feature>
<evidence type="ECO:0000256" key="1">
    <source>
        <dbReference type="ARBA" id="ARBA00004651"/>
    </source>
</evidence>
<dbReference type="NCBIfam" id="TIGR00710">
    <property type="entry name" value="efflux_Bcr_CflA"/>
    <property type="match status" value="1"/>
</dbReference>
<reference evidence="11" key="1">
    <citation type="submission" date="2015-02" db="EMBL/GenBank/DDBJ databases">
        <authorList>
            <person name="Chooi Y.-H."/>
        </authorList>
    </citation>
    <scope>NUCLEOTIDE SEQUENCE [LARGE SCALE GENOMIC DNA]</scope>
    <source>
        <strain evidence="11">strain Y</strain>
    </source>
</reference>
<evidence type="ECO:0000256" key="6">
    <source>
        <dbReference type="ARBA" id="ARBA00022989"/>
    </source>
</evidence>
<gene>
    <name evidence="10" type="ORF">YBN1229_v1_3723</name>
</gene>
<dbReference type="AlphaFoldDB" id="A0A0D6JKV5"/>
<feature type="transmembrane region" description="Helical" evidence="8">
    <location>
        <begin position="264"/>
        <end position="285"/>
    </location>
</feature>
<dbReference type="GO" id="GO:0005886">
    <property type="term" value="C:plasma membrane"/>
    <property type="evidence" value="ECO:0007669"/>
    <property type="project" value="UniProtKB-SubCell"/>
</dbReference>
<dbReference type="OrthoDB" id="9800416at2"/>
<organism evidence="10 11">
    <name type="scientific">Candidatus Filomicrobium marinum</name>
    <dbReference type="NCBI Taxonomy" id="1608628"/>
    <lineage>
        <taxon>Bacteria</taxon>
        <taxon>Pseudomonadati</taxon>
        <taxon>Pseudomonadota</taxon>
        <taxon>Alphaproteobacteria</taxon>
        <taxon>Hyphomicrobiales</taxon>
        <taxon>Hyphomicrobiaceae</taxon>
        <taxon>Filomicrobium</taxon>
    </lineage>
</organism>
<dbReference type="GO" id="GO:1990961">
    <property type="term" value="P:xenobiotic detoxification by transmembrane export across the plasma membrane"/>
    <property type="evidence" value="ECO:0007669"/>
    <property type="project" value="InterPro"/>
</dbReference>
<dbReference type="RefSeq" id="WP_052744049.1">
    <property type="nucleotide sequence ID" value="NZ_LN829118.1"/>
</dbReference>
<evidence type="ECO:0000256" key="8">
    <source>
        <dbReference type="RuleBase" id="RU365088"/>
    </source>
</evidence>
<comment type="subcellular location">
    <subcellularLocation>
        <location evidence="8">Cell inner membrane</location>
        <topology evidence="8">Multi-pass membrane protein</topology>
    </subcellularLocation>
    <subcellularLocation>
        <location evidence="1">Cell membrane</location>
        <topology evidence="1">Multi-pass membrane protein</topology>
    </subcellularLocation>
</comment>
<feature type="transmembrane region" description="Helical" evidence="8">
    <location>
        <begin position="297"/>
        <end position="316"/>
    </location>
</feature>
<dbReference type="PANTHER" id="PTHR23502">
    <property type="entry name" value="MAJOR FACILITATOR SUPERFAMILY"/>
    <property type="match status" value="1"/>
</dbReference>